<dbReference type="AlphaFoldDB" id="A0A1M7IBK4"/>
<evidence type="ECO:0000313" key="1">
    <source>
        <dbReference type="EMBL" id="SHM38134.1"/>
    </source>
</evidence>
<reference evidence="1 2" key="1">
    <citation type="submission" date="2016-11" db="EMBL/GenBank/DDBJ databases">
        <authorList>
            <person name="Jaros S."/>
            <person name="Januszkiewicz K."/>
            <person name="Wedrychowicz H."/>
        </authorList>
    </citation>
    <scope>NUCLEOTIDE SEQUENCE [LARGE SCALE GENOMIC DNA]</scope>
    <source>
        <strain evidence="1 2">Y1</strain>
    </source>
</reference>
<protein>
    <submittedName>
        <fullName evidence="1">Uncharacterized protein</fullName>
    </submittedName>
</protein>
<gene>
    <name evidence="1" type="ORF">SAMN04487860_10429</name>
</gene>
<accession>A0A1M7IBK4</accession>
<dbReference type="EMBL" id="FRCT01000004">
    <property type="protein sequence ID" value="SHM38134.1"/>
    <property type="molecule type" value="Genomic_DNA"/>
</dbReference>
<dbReference type="Proteomes" id="UP000184394">
    <property type="component" value="Unassembled WGS sequence"/>
</dbReference>
<sequence length="37" mass="4009">MRLIIIGEIVKGENCIPNLTKIEAGEVVQLRSFPIGG</sequence>
<name>A0A1M7IBK4_RUMFL</name>
<evidence type="ECO:0000313" key="2">
    <source>
        <dbReference type="Proteomes" id="UP000184394"/>
    </source>
</evidence>
<proteinExistence type="predicted"/>
<organism evidence="1 2">
    <name type="scientific">Ruminococcus flavefaciens</name>
    <dbReference type="NCBI Taxonomy" id="1265"/>
    <lineage>
        <taxon>Bacteria</taxon>
        <taxon>Bacillati</taxon>
        <taxon>Bacillota</taxon>
        <taxon>Clostridia</taxon>
        <taxon>Eubacteriales</taxon>
        <taxon>Oscillospiraceae</taxon>
        <taxon>Ruminococcus</taxon>
    </lineage>
</organism>